<evidence type="ECO:0000256" key="8">
    <source>
        <dbReference type="SAM" id="MobiDB-lite"/>
    </source>
</evidence>
<evidence type="ECO:0000256" key="4">
    <source>
        <dbReference type="ARBA" id="ARBA00022801"/>
    </source>
</evidence>
<evidence type="ECO:0000313" key="12">
    <source>
        <dbReference type="Proteomes" id="UP001652621"/>
    </source>
</evidence>
<dbReference type="RefSeq" id="XP_005180446.1">
    <property type="nucleotide sequence ID" value="XM_005180389.3"/>
</dbReference>
<dbReference type="InterPro" id="IPR001314">
    <property type="entry name" value="Peptidase_S1A"/>
</dbReference>
<dbReference type="PROSITE" id="PS00134">
    <property type="entry name" value="TRYPSIN_HIS"/>
    <property type="match status" value="1"/>
</dbReference>
<sequence length="827" mass="95157">MSWKFFWKLFALMQILYLSESSHVQLVEQQKPAAEVTASMGHLLTSPAPAHPLNQSILQQQSPAEQHRRHYDGQRPHRNRFHHWNNGQRVHRVYANENRRHHHHHHPRRHPYHRWTPRRRPSRHHHHHEPDYFFGQWSPWSSCSPDCMKRRERHCKIKRKCGHSKHIEERQCRRCHPAATDASKWSTSTSSSLPPHGVQPIQQQQQQQQQHTSNTVPTIVINAAAAAATAPIAASVGSQTTHQPTLWSGGTPIESYNQHPVIQSEELVAEHVSSSTSGGRHENWQGGGEEVDDDDSVETDFYVIKAKRKRPPHHRSPPKVSYPDILVHHEIIDYSEEQAEDALNELGSAQPPSEYLQTSPTNVKTMRHHPRPRRPQRQNPRHHRKGKSNGFKTFDDGSEGEVFQYEDFDIDLSHGDNQENGGEMSYEEFSDYNEYRNLTGAPPAKERATPEHLIPKHRRIYSKWSRWTKCTPKCTTRRYKKCRVREQCGREVLREIAYCYTEGSFCQQWLNAQVQKLPAYELRPSATRRRDVSDDGAISNSIVSDFIMNGKGYRGPEYTPMKLKCGIAPIRSNKRNMYNMLKIIGGKAARKGEWPWQVAIFNRFKEAFCGGTLIAPQWVLTAAHCVRKVLYVRLGEHNLDHEDGTEMHLKVLKSYKHPSFDKKTVDSDVALLKLPKPVNTTTWIGFSCLPKPYQPLPKNIECTVIGWGKRRNRDVAGTSVLHQAEVPIISMDNCRSVYYDYTITKNMFCAGHKRGRIDTCAGDSGGPLLCRDNTKPNHPWTIFGITSFGDGCAKRNKFGIYAKVPNYVDWVWSVINCNGNCKMHQRL</sequence>
<dbReference type="InterPro" id="IPR033116">
    <property type="entry name" value="TRYPSIN_SER"/>
</dbReference>
<name>A0A1I8MRH5_MUSDO</name>
<keyword evidence="6" id="KW-1015">Disulfide bond</keyword>
<dbReference type="GO" id="GO:0004252">
    <property type="term" value="F:serine-type endopeptidase activity"/>
    <property type="evidence" value="ECO:0007669"/>
    <property type="project" value="InterPro"/>
</dbReference>
<evidence type="ECO:0000313" key="14">
    <source>
        <dbReference type="RefSeq" id="XP_019891240.1"/>
    </source>
</evidence>
<feature type="region of interest" description="Disordered" evidence="8">
    <location>
        <begin position="236"/>
        <end position="256"/>
    </location>
</feature>
<feature type="region of interest" description="Disordered" evidence="8">
    <location>
        <begin position="99"/>
        <end position="127"/>
    </location>
</feature>
<dbReference type="PROSITE" id="PS00135">
    <property type="entry name" value="TRYPSIN_SER"/>
    <property type="match status" value="1"/>
</dbReference>
<dbReference type="Proteomes" id="UP001652621">
    <property type="component" value="Unplaced"/>
</dbReference>
<dbReference type="PROSITE" id="PS50092">
    <property type="entry name" value="TSP1"/>
    <property type="match status" value="1"/>
</dbReference>
<feature type="chain" id="PRO_5044560732" evidence="9">
    <location>
        <begin position="22"/>
        <end position="827"/>
    </location>
</feature>
<evidence type="ECO:0000256" key="2">
    <source>
        <dbReference type="ARBA" id="ARBA00022525"/>
    </source>
</evidence>
<keyword evidence="4 7" id="KW-0378">Hydrolase</keyword>
<dbReference type="OrthoDB" id="10004439at2759"/>
<evidence type="ECO:0000256" key="9">
    <source>
        <dbReference type="SAM" id="SignalP"/>
    </source>
</evidence>
<keyword evidence="9" id="KW-0732">Signal</keyword>
<keyword evidence="5 7" id="KW-0720">Serine protease</keyword>
<dbReference type="PANTHER" id="PTHR24264:SF65">
    <property type="entry name" value="SRCR DOMAIN-CONTAINING PROTEIN"/>
    <property type="match status" value="1"/>
</dbReference>
<organism evidence="11">
    <name type="scientific">Musca domestica</name>
    <name type="common">House fly</name>
    <dbReference type="NCBI Taxonomy" id="7370"/>
    <lineage>
        <taxon>Eukaryota</taxon>
        <taxon>Metazoa</taxon>
        <taxon>Ecdysozoa</taxon>
        <taxon>Arthropoda</taxon>
        <taxon>Hexapoda</taxon>
        <taxon>Insecta</taxon>
        <taxon>Pterygota</taxon>
        <taxon>Neoptera</taxon>
        <taxon>Endopterygota</taxon>
        <taxon>Diptera</taxon>
        <taxon>Brachycera</taxon>
        <taxon>Muscomorpha</taxon>
        <taxon>Muscoidea</taxon>
        <taxon>Muscidae</taxon>
        <taxon>Musca</taxon>
    </lineage>
</organism>
<dbReference type="InterPro" id="IPR018114">
    <property type="entry name" value="TRYPSIN_HIS"/>
</dbReference>
<dbReference type="InterPro" id="IPR000884">
    <property type="entry name" value="TSP1_rpt"/>
</dbReference>
<feature type="signal peptide" evidence="9">
    <location>
        <begin position="1"/>
        <end position="21"/>
    </location>
</feature>
<dbReference type="GO" id="GO:0006508">
    <property type="term" value="P:proteolysis"/>
    <property type="evidence" value="ECO:0007669"/>
    <property type="project" value="UniProtKB-KW"/>
</dbReference>
<feature type="domain" description="Peptidase S1" evidence="10">
    <location>
        <begin position="583"/>
        <end position="816"/>
    </location>
</feature>
<dbReference type="SMART" id="SM00020">
    <property type="entry name" value="Tryp_SPc"/>
    <property type="match status" value="1"/>
</dbReference>
<evidence type="ECO:0000256" key="7">
    <source>
        <dbReference type="RuleBase" id="RU363034"/>
    </source>
</evidence>
<dbReference type="Gene3D" id="2.40.10.10">
    <property type="entry name" value="Trypsin-like serine proteases"/>
    <property type="match status" value="1"/>
</dbReference>
<dbReference type="Pfam" id="PF00089">
    <property type="entry name" value="Trypsin"/>
    <property type="match status" value="1"/>
</dbReference>
<dbReference type="InterPro" id="IPR050127">
    <property type="entry name" value="Serine_Proteases_S1"/>
</dbReference>
<dbReference type="PRINTS" id="PR00722">
    <property type="entry name" value="CHYMOTRYPSIN"/>
</dbReference>
<reference evidence="11" key="1">
    <citation type="submission" date="2020-05" db="UniProtKB">
        <authorList>
            <consortium name="EnsemblMetazoa"/>
        </authorList>
    </citation>
    <scope>IDENTIFICATION</scope>
    <source>
        <strain evidence="11">Aabys</strain>
    </source>
</reference>
<dbReference type="InterPro" id="IPR001254">
    <property type="entry name" value="Trypsin_dom"/>
</dbReference>
<evidence type="ECO:0000256" key="6">
    <source>
        <dbReference type="ARBA" id="ARBA00023157"/>
    </source>
</evidence>
<evidence type="ECO:0000259" key="10">
    <source>
        <dbReference type="PROSITE" id="PS50240"/>
    </source>
</evidence>
<keyword evidence="12" id="KW-1185">Reference proteome</keyword>
<dbReference type="RefSeq" id="XP_019891240.1">
    <property type="nucleotide sequence ID" value="XM_020035681.1"/>
</dbReference>
<evidence type="ECO:0000313" key="11">
    <source>
        <dbReference type="EnsemblMetazoa" id="MDOA007687-PA"/>
    </source>
</evidence>
<dbReference type="PROSITE" id="PS50240">
    <property type="entry name" value="TRYPSIN_DOM"/>
    <property type="match status" value="1"/>
</dbReference>
<feature type="compositionally biased region" description="Basic residues" evidence="8">
    <location>
        <begin position="365"/>
        <end position="387"/>
    </location>
</feature>
<evidence type="ECO:0000256" key="5">
    <source>
        <dbReference type="ARBA" id="ARBA00022825"/>
    </source>
</evidence>
<feature type="region of interest" description="Disordered" evidence="8">
    <location>
        <begin position="59"/>
        <end position="82"/>
    </location>
</feature>
<dbReference type="AlphaFoldDB" id="A0A1I8MRH5"/>
<gene>
    <name evidence="11" type="primary">101896451</name>
    <name evidence="13 14" type="synonym">LOC101896451</name>
</gene>
<dbReference type="EnsemblMetazoa" id="MDOA007687-RA">
    <property type="protein sequence ID" value="MDOA007687-PA"/>
    <property type="gene ID" value="MDOA007687"/>
</dbReference>
<dbReference type="FunFam" id="2.40.10.10:FF:000003">
    <property type="entry name" value="Transmembrane serine protease 3"/>
    <property type="match status" value="1"/>
</dbReference>
<comment type="subcellular location">
    <subcellularLocation>
        <location evidence="1">Secreted</location>
    </subcellularLocation>
</comment>
<dbReference type="InterPro" id="IPR043504">
    <property type="entry name" value="Peptidase_S1_PA_chymotrypsin"/>
</dbReference>
<dbReference type="CDD" id="cd00190">
    <property type="entry name" value="Tryp_SPc"/>
    <property type="match status" value="1"/>
</dbReference>
<feature type="region of interest" description="Disordered" evidence="8">
    <location>
        <begin position="347"/>
        <end position="397"/>
    </location>
</feature>
<dbReference type="PANTHER" id="PTHR24264">
    <property type="entry name" value="TRYPSIN-RELATED"/>
    <property type="match status" value="1"/>
</dbReference>
<evidence type="ECO:0000256" key="3">
    <source>
        <dbReference type="ARBA" id="ARBA00022670"/>
    </source>
</evidence>
<keyword evidence="2" id="KW-0964">Secreted</keyword>
<keyword evidence="3 7" id="KW-0645">Protease</keyword>
<dbReference type="KEGG" id="mde:101896451"/>
<feature type="compositionally biased region" description="Polar residues" evidence="8">
    <location>
        <begin position="355"/>
        <end position="364"/>
    </location>
</feature>
<dbReference type="VEuPathDB" id="VectorBase:MDOA007687"/>
<feature type="compositionally biased region" description="Low complexity" evidence="8">
    <location>
        <begin position="202"/>
        <end position="214"/>
    </location>
</feature>
<proteinExistence type="predicted"/>
<dbReference type="GO" id="GO:0005615">
    <property type="term" value="C:extracellular space"/>
    <property type="evidence" value="ECO:0007669"/>
    <property type="project" value="TreeGrafter"/>
</dbReference>
<accession>A0A1I8MRH5</accession>
<dbReference type="SUPFAM" id="SSF50494">
    <property type="entry name" value="Trypsin-like serine proteases"/>
    <property type="match status" value="1"/>
</dbReference>
<feature type="region of interest" description="Disordered" evidence="8">
    <location>
        <begin position="269"/>
        <end position="297"/>
    </location>
</feature>
<dbReference type="eggNOG" id="KOG3627">
    <property type="taxonomic scope" value="Eukaryota"/>
</dbReference>
<reference evidence="13 14" key="2">
    <citation type="submission" date="2025-04" db="UniProtKB">
        <authorList>
            <consortium name="RefSeq"/>
        </authorList>
    </citation>
    <scope>IDENTIFICATION</scope>
    <source>
        <strain evidence="13 14">Aabys</strain>
    </source>
</reference>
<feature type="compositionally biased region" description="Low complexity" evidence="8">
    <location>
        <begin position="178"/>
        <end position="192"/>
    </location>
</feature>
<feature type="region of interest" description="Disordered" evidence="8">
    <location>
        <begin position="162"/>
        <end position="214"/>
    </location>
</feature>
<dbReference type="GeneID" id="101896451"/>
<dbReference type="InterPro" id="IPR009003">
    <property type="entry name" value="Peptidase_S1_PA"/>
</dbReference>
<dbReference type="VEuPathDB" id="VectorBase:MDOMA2_002683"/>
<evidence type="ECO:0000256" key="1">
    <source>
        <dbReference type="ARBA" id="ARBA00004613"/>
    </source>
</evidence>
<evidence type="ECO:0000313" key="13">
    <source>
        <dbReference type="RefSeq" id="XP_005180446.1"/>
    </source>
</evidence>
<protein>
    <submittedName>
        <fullName evidence="13 14">Uncharacterized protein LOC101896451</fullName>
    </submittedName>
</protein>